<organism evidence="2 3">
    <name type="scientific">Rickenella mellea</name>
    <dbReference type="NCBI Taxonomy" id="50990"/>
    <lineage>
        <taxon>Eukaryota</taxon>
        <taxon>Fungi</taxon>
        <taxon>Dikarya</taxon>
        <taxon>Basidiomycota</taxon>
        <taxon>Agaricomycotina</taxon>
        <taxon>Agaricomycetes</taxon>
        <taxon>Hymenochaetales</taxon>
        <taxon>Rickenellaceae</taxon>
        <taxon>Rickenella</taxon>
    </lineage>
</organism>
<evidence type="ECO:0000313" key="2">
    <source>
        <dbReference type="EMBL" id="TDL27859.1"/>
    </source>
</evidence>
<sequence length="226" mass="25174">MSPVFRPILPKIQTASSNDNTGNGLPSTVQPIVPKNPTPCANCSSAQQACFTHPPYSPSLCKKCAREHRDKCPAHMNRIEARQWKKQDTELRLAADAQAVPTAQVPVLMEDPLPKGNVNVVFAPPEITPAATVQLEEDVETHTDGIFEPNVSSFVEDFAFPPFTANDPTLTQHHDEVEFNFNALDQEFDSTIMFTMVDNFQDLFNPTEDDLHHLDTVFDAVWDALE</sequence>
<protein>
    <submittedName>
        <fullName evidence="2">Uncharacterized protein</fullName>
    </submittedName>
</protein>
<gene>
    <name evidence="2" type="ORF">BD410DRAFT_894021</name>
</gene>
<accession>A0A4Y7QLY4</accession>
<feature type="compositionally biased region" description="Polar residues" evidence="1">
    <location>
        <begin position="13"/>
        <end position="26"/>
    </location>
</feature>
<proteinExistence type="predicted"/>
<dbReference type="Proteomes" id="UP000294933">
    <property type="component" value="Unassembled WGS sequence"/>
</dbReference>
<dbReference type="EMBL" id="ML170158">
    <property type="protein sequence ID" value="TDL27859.1"/>
    <property type="molecule type" value="Genomic_DNA"/>
</dbReference>
<dbReference type="VEuPathDB" id="FungiDB:BD410DRAFT_894021"/>
<dbReference type="AlphaFoldDB" id="A0A4Y7QLY4"/>
<evidence type="ECO:0000313" key="3">
    <source>
        <dbReference type="Proteomes" id="UP000294933"/>
    </source>
</evidence>
<feature type="region of interest" description="Disordered" evidence="1">
    <location>
        <begin position="1"/>
        <end position="26"/>
    </location>
</feature>
<name>A0A4Y7QLY4_9AGAM</name>
<reference evidence="2 3" key="1">
    <citation type="submission" date="2018-06" db="EMBL/GenBank/DDBJ databases">
        <title>A transcriptomic atlas of mushroom development highlights an independent origin of complex multicellularity.</title>
        <authorList>
            <consortium name="DOE Joint Genome Institute"/>
            <person name="Krizsan K."/>
            <person name="Almasi E."/>
            <person name="Merenyi Z."/>
            <person name="Sahu N."/>
            <person name="Viragh M."/>
            <person name="Koszo T."/>
            <person name="Mondo S."/>
            <person name="Kiss B."/>
            <person name="Balint B."/>
            <person name="Kues U."/>
            <person name="Barry K."/>
            <person name="Hegedus J.C."/>
            <person name="Henrissat B."/>
            <person name="Johnson J."/>
            <person name="Lipzen A."/>
            <person name="Ohm R."/>
            <person name="Nagy I."/>
            <person name="Pangilinan J."/>
            <person name="Yan J."/>
            <person name="Xiong Y."/>
            <person name="Grigoriev I.V."/>
            <person name="Hibbett D.S."/>
            <person name="Nagy L.G."/>
        </authorList>
    </citation>
    <scope>NUCLEOTIDE SEQUENCE [LARGE SCALE GENOMIC DNA]</scope>
    <source>
        <strain evidence="2 3">SZMC22713</strain>
    </source>
</reference>
<evidence type="ECO:0000256" key="1">
    <source>
        <dbReference type="SAM" id="MobiDB-lite"/>
    </source>
</evidence>
<keyword evidence="3" id="KW-1185">Reference proteome</keyword>